<reference evidence="3" key="2">
    <citation type="submission" date="2015-01" db="EMBL/GenBank/DDBJ databases">
        <title>Evolutionary Origins and Diversification of the Mycorrhizal Mutualists.</title>
        <authorList>
            <consortium name="DOE Joint Genome Institute"/>
            <consortium name="Mycorrhizal Genomics Consortium"/>
            <person name="Kohler A."/>
            <person name="Kuo A."/>
            <person name="Nagy L.G."/>
            <person name="Floudas D."/>
            <person name="Copeland A."/>
            <person name="Barry K.W."/>
            <person name="Cichocki N."/>
            <person name="Veneault-Fourrey C."/>
            <person name="LaButti K."/>
            <person name="Lindquist E.A."/>
            <person name="Lipzen A."/>
            <person name="Lundell T."/>
            <person name="Morin E."/>
            <person name="Murat C."/>
            <person name="Riley R."/>
            <person name="Ohm R."/>
            <person name="Sun H."/>
            <person name="Tunlid A."/>
            <person name="Henrissat B."/>
            <person name="Grigoriev I.V."/>
            <person name="Hibbett D.S."/>
            <person name="Martin F."/>
        </authorList>
    </citation>
    <scope>NUCLEOTIDE SEQUENCE [LARGE SCALE GENOMIC DNA]</scope>
    <source>
        <strain evidence="3">UH-Slu-Lm8-n1</strain>
    </source>
</reference>
<evidence type="ECO:0000256" key="1">
    <source>
        <dbReference type="SAM" id="SignalP"/>
    </source>
</evidence>
<dbReference type="Proteomes" id="UP000054485">
    <property type="component" value="Unassembled WGS sequence"/>
</dbReference>
<sequence length="57" mass="6166">MHFSILAIIAALTASMSVNAVCSNLNQRCQTTADCCGNFYACRPSGNIKTCQYNSEE</sequence>
<dbReference type="InParanoid" id="A0A0D0A8E0"/>
<dbReference type="AlphaFoldDB" id="A0A0D0A8E0"/>
<feature type="chain" id="PRO_5002207091" evidence="1">
    <location>
        <begin position="21"/>
        <end position="57"/>
    </location>
</feature>
<gene>
    <name evidence="2" type="ORF">CY34DRAFT_812939</name>
</gene>
<name>A0A0D0A8E0_9AGAM</name>
<evidence type="ECO:0000313" key="3">
    <source>
        <dbReference type="Proteomes" id="UP000054485"/>
    </source>
</evidence>
<dbReference type="EMBL" id="KN835759">
    <property type="protein sequence ID" value="KIK34399.1"/>
    <property type="molecule type" value="Genomic_DNA"/>
</dbReference>
<organism evidence="2 3">
    <name type="scientific">Suillus luteus UH-Slu-Lm8-n1</name>
    <dbReference type="NCBI Taxonomy" id="930992"/>
    <lineage>
        <taxon>Eukaryota</taxon>
        <taxon>Fungi</taxon>
        <taxon>Dikarya</taxon>
        <taxon>Basidiomycota</taxon>
        <taxon>Agaricomycotina</taxon>
        <taxon>Agaricomycetes</taxon>
        <taxon>Agaricomycetidae</taxon>
        <taxon>Boletales</taxon>
        <taxon>Suillineae</taxon>
        <taxon>Suillaceae</taxon>
        <taxon>Suillus</taxon>
    </lineage>
</organism>
<proteinExistence type="predicted"/>
<dbReference type="HOGENOM" id="CLU_2998048_0_0_1"/>
<accession>A0A0D0A8E0</accession>
<protein>
    <submittedName>
        <fullName evidence="2">Uncharacterized protein</fullName>
    </submittedName>
</protein>
<feature type="signal peptide" evidence="1">
    <location>
        <begin position="1"/>
        <end position="20"/>
    </location>
</feature>
<keyword evidence="1" id="KW-0732">Signal</keyword>
<keyword evidence="3" id="KW-1185">Reference proteome</keyword>
<reference evidence="2 3" key="1">
    <citation type="submission" date="2014-04" db="EMBL/GenBank/DDBJ databases">
        <authorList>
            <consortium name="DOE Joint Genome Institute"/>
            <person name="Kuo A."/>
            <person name="Ruytinx J."/>
            <person name="Rineau F."/>
            <person name="Colpaert J."/>
            <person name="Kohler A."/>
            <person name="Nagy L.G."/>
            <person name="Floudas D."/>
            <person name="Copeland A."/>
            <person name="Barry K.W."/>
            <person name="Cichocki N."/>
            <person name="Veneault-Fourrey C."/>
            <person name="LaButti K."/>
            <person name="Lindquist E.A."/>
            <person name="Lipzen A."/>
            <person name="Lundell T."/>
            <person name="Morin E."/>
            <person name="Murat C."/>
            <person name="Sun H."/>
            <person name="Tunlid A."/>
            <person name="Henrissat B."/>
            <person name="Grigoriev I.V."/>
            <person name="Hibbett D.S."/>
            <person name="Martin F."/>
            <person name="Nordberg H.P."/>
            <person name="Cantor M.N."/>
            <person name="Hua S.X."/>
        </authorList>
    </citation>
    <scope>NUCLEOTIDE SEQUENCE [LARGE SCALE GENOMIC DNA]</scope>
    <source>
        <strain evidence="2 3">UH-Slu-Lm8-n1</strain>
    </source>
</reference>
<dbReference type="OrthoDB" id="2691533at2759"/>
<evidence type="ECO:0000313" key="2">
    <source>
        <dbReference type="EMBL" id="KIK34399.1"/>
    </source>
</evidence>